<evidence type="ECO:0000256" key="3">
    <source>
        <dbReference type="ARBA" id="ARBA00022592"/>
    </source>
</evidence>
<dbReference type="Proteomes" id="UP000789595">
    <property type="component" value="Unassembled WGS sequence"/>
</dbReference>
<feature type="chain" id="PRO_5035315863" description="Phosphate transporter" evidence="9">
    <location>
        <begin position="31"/>
        <end position="574"/>
    </location>
</feature>
<dbReference type="InterPro" id="IPR001204">
    <property type="entry name" value="Phos_transporter"/>
</dbReference>
<comment type="caution">
    <text evidence="10">The sequence shown here is derived from an EMBL/GenBank/DDBJ whole genome shotgun (WGS) entry which is preliminary data.</text>
</comment>
<evidence type="ECO:0000313" key="11">
    <source>
        <dbReference type="Proteomes" id="UP000789595"/>
    </source>
</evidence>
<keyword evidence="2 7" id="KW-0813">Transport</keyword>
<keyword evidence="3 7" id="KW-0592">Phosphate transport</keyword>
<feature type="transmembrane region" description="Helical" evidence="7">
    <location>
        <begin position="201"/>
        <end position="222"/>
    </location>
</feature>
<evidence type="ECO:0000256" key="6">
    <source>
        <dbReference type="ARBA" id="ARBA00023136"/>
    </source>
</evidence>
<feature type="region of interest" description="Disordered" evidence="8">
    <location>
        <begin position="333"/>
        <end position="360"/>
    </location>
</feature>
<keyword evidence="5 7" id="KW-1133">Transmembrane helix</keyword>
<evidence type="ECO:0000256" key="1">
    <source>
        <dbReference type="ARBA" id="ARBA00004141"/>
    </source>
</evidence>
<dbReference type="EMBL" id="CAKKNE010000001">
    <property type="protein sequence ID" value="CAH0363887.1"/>
    <property type="molecule type" value="Genomic_DNA"/>
</dbReference>
<organism evidence="10 11">
    <name type="scientific">Pelagomonas calceolata</name>
    <dbReference type="NCBI Taxonomy" id="35677"/>
    <lineage>
        <taxon>Eukaryota</taxon>
        <taxon>Sar</taxon>
        <taxon>Stramenopiles</taxon>
        <taxon>Ochrophyta</taxon>
        <taxon>Pelagophyceae</taxon>
        <taxon>Pelagomonadales</taxon>
        <taxon>Pelagomonadaceae</taxon>
        <taxon>Pelagomonas</taxon>
    </lineage>
</organism>
<proteinExistence type="inferred from homology"/>
<feature type="transmembrane region" description="Helical" evidence="7">
    <location>
        <begin position="82"/>
        <end position="101"/>
    </location>
</feature>
<feature type="transmembrane region" description="Helical" evidence="7">
    <location>
        <begin position="242"/>
        <end position="261"/>
    </location>
</feature>
<evidence type="ECO:0000256" key="7">
    <source>
        <dbReference type="RuleBase" id="RU363058"/>
    </source>
</evidence>
<feature type="transmembrane region" description="Helical" evidence="7">
    <location>
        <begin position="534"/>
        <end position="557"/>
    </location>
</feature>
<reference evidence="10" key="1">
    <citation type="submission" date="2021-11" db="EMBL/GenBank/DDBJ databases">
        <authorList>
            <consortium name="Genoscope - CEA"/>
            <person name="William W."/>
        </authorList>
    </citation>
    <scope>NUCLEOTIDE SEQUENCE</scope>
</reference>
<keyword evidence="11" id="KW-1185">Reference proteome</keyword>
<evidence type="ECO:0000256" key="5">
    <source>
        <dbReference type="ARBA" id="ARBA00022989"/>
    </source>
</evidence>
<dbReference type="OrthoDB" id="67021at2759"/>
<evidence type="ECO:0000256" key="8">
    <source>
        <dbReference type="SAM" id="MobiDB-lite"/>
    </source>
</evidence>
<evidence type="ECO:0000256" key="9">
    <source>
        <dbReference type="SAM" id="SignalP"/>
    </source>
</evidence>
<dbReference type="GO" id="GO:0005315">
    <property type="term" value="F:phosphate transmembrane transporter activity"/>
    <property type="evidence" value="ECO:0007669"/>
    <property type="project" value="InterPro"/>
</dbReference>
<evidence type="ECO:0000313" key="10">
    <source>
        <dbReference type="EMBL" id="CAH0363887.1"/>
    </source>
</evidence>
<feature type="signal peptide" evidence="9">
    <location>
        <begin position="1"/>
        <end position="30"/>
    </location>
</feature>
<protein>
    <recommendedName>
        <fullName evidence="7">Phosphate transporter</fullName>
    </recommendedName>
</protein>
<dbReference type="PANTHER" id="PTHR11101:SF96">
    <property type="entry name" value="PHOSPHATE TRANSPORTER"/>
    <property type="match status" value="1"/>
</dbReference>
<evidence type="ECO:0000256" key="4">
    <source>
        <dbReference type="ARBA" id="ARBA00022692"/>
    </source>
</evidence>
<dbReference type="AlphaFoldDB" id="A0A8J2SE71"/>
<keyword evidence="4 7" id="KW-0812">Transmembrane</keyword>
<accession>A0A8J2SE71</accession>
<sequence>MARSLGASMARGLGILLIMMTLSEIAATRAAPRSEFNEDDWTFYIVAAGICAFFAAFGIGANDVANAYATSVGSKAITVRQAVMLAAVFEFAGAVLMGSNVAKTIRKGIADAGCFEDNPGLMIYGMTCVIISVAIWLILASYFELPVSTTHSCVGGVIGMALMTRGSRCVIWNYTRNDYGNGTTNMAFENFPWLDGVAEIVASWFLSPIASGICAAILYGIVKFAVMRGDARTISAYFRCKIFFPLIVLVVVWINVSYWILKGTKGQCERFRTCRLTREAKAGNLWPALLVGLYPSIAAGVVAGAMVPTLSKRIDSGDVVGANRALAERAAAGVRKEAADEENTRDAEPAQKEEKKKSGMSYITGQLDRDTHKDLDTDAKVAAIHDNVTRHDPRAEQFFRYVQIFTAIVDSFSHGANDVANAMGPFAAAYVAYKKGKVVKQAEMDPGTMLWILALGGVGIVVGLATYGYKIMNAMGVKLIAITPSRGSCIELGAALVVIYGTGQGWPLSTTHCQIGATVAVGLFEGCQGVNKELFLRACGGWVMTLVVVGCTTAMLVGPSPEPLKNEYCKDWSP</sequence>
<feature type="transmembrane region" description="Helical" evidence="7">
    <location>
        <begin position="41"/>
        <end position="61"/>
    </location>
</feature>
<feature type="transmembrane region" description="Helical" evidence="7">
    <location>
        <begin position="121"/>
        <end position="142"/>
    </location>
</feature>
<comment type="function">
    <text evidence="7">Sodium-phosphate symporter.</text>
</comment>
<gene>
    <name evidence="10" type="ORF">PECAL_1P02280</name>
</gene>
<keyword evidence="6 7" id="KW-0472">Membrane</keyword>
<feature type="compositionally biased region" description="Basic and acidic residues" evidence="8">
    <location>
        <begin position="334"/>
        <end position="357"/>
    </location>
</feature>
<feature type="transmembrane region" description="Helical" evidence="7">
    <location>
        <begin position="285"/>
        <end position="307"/>
    </location>
</feature>
<dbReference type="GO" id="GO:0016020">
    <property type="term" value="C:membrane"/>
    <property type="evidence" value="ECO:0007669"/>
    <property type="project" value="UniProtKB-SubCell"/>
</dbReference>
<evidence type="ECO:0000256" key="2">
    <source>
        <dbReference type="ARBA" id="ARBA00022448"/>
    </source>
</evidence>
<comment type="similarity">
    <text evidence="7">Belongs to the inorganic phosphate transporter (PiT) (TC 2.A.20) family.</text>
</comment>
<comment type="subcellular location">
    <subcellularLocation>
        <location evidence="1 7">Membrane</location>
        <topology evidence="1 7">Multi-pass membrane protein</topology>
    </subcellularLocation>
</comment>
<name>A0A8J2SE71_9STRA</name>
<dbReference type="PANTHER" id="PTHR11101">
    <property type="entry name" value="PHOSPHATE TRANSPORTER"/>
    <property type="match status" value="1"/>
</dbReference>
<feature type="transmembrane region" description="Helical" evidence="7">
    <location>
        <begin position="450"/>
        <end position="469"/>
    </location>
</feature>
<dbReference type="Pfam" id="PF01384">
    <property type="entry name" value="PHO4"/>
    <property type="match status" value="1"/>
</dbReference>
<keyword evidence="9" id="KW-0732">Signal</keyword>
<dbReference type="GO" id="GO:0035435">
    <property type="term" value="P:phosphate ion transmembrane transport"/>
    <property type="evidence" value="ECO:0007669"/>
    <property type="project" value="TreeGrafter"/>
</dbReference>